<comment type="caution">
    <text evidence="2">The sequence shown here is derived from an EMBL/GenBank/DDBJ whole genome shotgun (WGS) entry which is preliminary data.</text>
</comment>
<dbReference type="EMBL" id="CAXJIO010000010">
    <property type="protein sequence ID" value="CAL2101808.1"/>
    <property type="molecule type" value="Genomic_DNA"/>
</dbReference>
<keyword evidence="1" id="KW-0732">Signal</keyword>
<evidence type="ECO:0000313" key="3">
    <source>
        <dbReference type="Proteomes" id="UP001497527"/>
    </source>
</evidence>
<dbReference type="PROSITE" id="PS51257">
    <property type="entry name" value="PROKAR_LIPOPROTEIN"/>
    <property type="match status" value="1"/>
</dbReference>
<name>A0ABM9P8Y8_9FLAO</name>
<sequence length="208" mass="24019">MRKIKISVLILLLLAFCGCQHFNKKPEKIINKSFGLLNNENDSTSVELDLNKLNNWEELIKRTTQIVCNDSIPKISIKNDSVIKHIYFRNICWKNFGCVLIREKNTLSIYNDTIKKSNETFYSLDSLTTVLKRDIENNGQNPSWSDNPEKLLINVSYDQNGLEKLINVLNLLTEAFEKVTDRKDIKIILNEKLVFLTPPSQPPPPQEL</sequence>
<keyword evidence="3" id="KW-1185">Reference proteome</keyword>
<evidence type="ECO:0000313" key="2">
    <source>
        <dbReference type="EMBL" id="CAL2101808.1"/>
    </source>
</evidence>
<accession>A0ABM9P8Y8</accession>
<protein>
    <submittedName>
        <fullName evidence="2">Uncharacterized protein</fullName>
    </submittedName>
</protein>
<proteinExistence type="predicted"/>
<dbReference type="RefSeq" id="WP_348715039.1">
    <property type="nucleotide sequence ID" value="NZ_CAXJIO010000010.1"/>
</dbReference>
<evidence type="ECO:0000256" key="1">
    <source>
        <dbReference type="SAM" id="SignalP"/>
    </source>
</evidence>
<feature type="chain" id="PRO_5045589166" evidence="1">
    <location>
        <begin position="22"/>
        <end position="208"/>
    </location>
</feature>
<dbReference type="Proteomes" id="UP001497527">
    <property type="component" value="Unassembled WGS sequence"/>
</dbReference>
<gene>
    <name evidence="2" type="ORF">T190423A01A_10371</name>
</gene>
<organism evidence="2 3">
    <name type="scientific">Tenacibaculum polynesiense</name>
    <dbReference type="NCBI Taxonomy" id="3137857"/>
    <lineage>
        <taxon>Bacteria</taxon>
        <taxon>Pseudomonadati</taxon>
        <taxon>Bacteroidota</taxon>
        <taxon>Flavobacteriia</taxon>
        <taxon>Flavobacteriales</taxon>
        <taxon>Flavobacteriaceae</taxon>
        <taxon>Tenacibaculum</taxon>
    </lineage>
</organism>
<reference evidence="2 3" key="1">
    <citation type="submission" date="2024-05" db="EMBL/GenBank/DDBJ databases">
        <authorList>
            <person name="Duchaud E."/>
        </authorList>
    </citation>
    <scope>NUCLEOTIDE SEQUENCE [LARGE SCALE GENOMIC DNA]</scope>
    <source>
        <strain evidence="2">Ena-SAMPLE-TAB-13-05-2024-13:56:06:370-140308</strain>
    </source>
</reference>
<feature type="signal peptide" evidence="1">
    <location>
        <begin position="1"/>
        <end position="21"/>
    </location>
</feature>